<dbReference type="RefSeq" id="WP_096828517.1">
    <property type="nucleotide sequence ID" value="NZ_NXIB02000078.1"/>
</dbReference>
<dbReference type="OrthoDB" id="512705at2"/>
<gene>
    <name evidence="1" type="ORF">CP500_014225</name>
</gene>
<reference evidence="1" key="1">
    <citation type="submission" date="2017-10" db="EMBL/GenBank/DDBJ databases">
        <title>Draft genome sequence of the planktic cyanobacteria Tychonema bourrellyi isolated from alpine lentic freshwater.</title>
        <authorList>
            <person name="Tett A."/>
            <person name="Armanini F."/>
            <person name="Asnicar F."/>
            <person name="Boscaini A."/>
            <person name="Pasolli E."/>
            <person name="Zolfo M."/>
            <person name="Donati C."/>
            <person name="Salmaso N."/>
            <person name="Segata N."/>
        </authorList>
    </citation>
    <scope>NUCLEOTIDE SEQUENCE</scope>
    <source>
        <strain evidence="1">FEM_GT703</strain>
    </source>
</reference>
<keyword evidence="2" id="KW-1185">Reference proteome</keyword>
<organism evidence="1 2">
    <name type="scientific">Tychonema bourrellyi FEM_GT703</name>
    <dbReference type="NCBI Taxonomy" id="2040638"/>
    <lineage>
        <taxon>Bacteria</taxon>
        <taxon>Bacillati</taxon>
        <taxon>Cyanobacteriota</taxon>
        <taxon>Cyanophyceae</taxon>
        <taxon>Oscillatoriophycideae</taxon>
        <taxon>Oscillatoriales</taxon>
        <taxon>Microcoleaceae</taxon>
        <taxon>Tychonema</taxon>
    </lineage>
</organism>
<dbReference type="InterPro" id="IPR014951">
    <property type="entry name" value="DUF1822"/>
</dbReference>
<sequence length="490" mass="55646">MDTIQTNSLTMALSRENHETARKFSVQQDTVEKGEQVYLNTLAILGVRSFLDWLGIETDLNAGDSWHSVVRCFQDVADLVIPNLGKLECRPVLPGQTVISLPPEVTEDRIAYIGVQFQEQLNEVQLLGFYPTIDPQAPLEEIEIANLQPIETLIDYIDRLESAHFFLPNEEVAIKVRDRLAIQSISEIITQLERIYRTYNKYERRYAGGEFLASYLPTTKGVSFRGSIPVTDREEFDDSQQTELQDLAEELLEKLDEIWGDDSSDQLVNSDSLLDEVWGDKNLDQLVDSESLLDETFVDYDSDQLFDTVSLFYESSSKIKHIEQPVIVPLSQSQSGLINLSEWLQNPEDSQYHWQPLELFLSNQEGNLIFRFASAPRSRSADAETPTRSVSKVKEIPLPGHPLVLIINCQLESDGRRDILVRLYPSTEEETYLPQGVQLIILDESGEVFLEAQSRSADNWIQLEFRGEAGEPFSIKVVFGDLSVTDNFAI</sequence>
<proteinExistence type="predicted"/>
<dbReference type="AlphaFoldDB" id="A0A2G4EZ24"/>
<name>A0A2G4EZ24_9CYAN</name>
<dbReference type="Proteomes" id="UP000226442">
    <property type="component" value="Unassembled WGS sequence"/>
</dbReference>
<comment type="caution">
    <text evidence="1">The sequence shown here is derived from an EMBL/GenBank/DDBJ whole genome shotgun (WGS) entry which is preliminary data.</text>
</comment>
<evidence type="ECO:0000313" key="2">
    <source>
        <dbReference type="Proteomes" id="UP000226442"/>
    </source>
</evidence>
<evidence type="ECO:0000313" key="1">
    <source>
        <dbReference type="EMBL" id="PHX54775.1"/>
    </source>
</evidence>
<dbReference type="Pfam" id="PF08852">
    <property type="entry name" value="DUF1822"/>
    <property type="match status" value="1"/>
</dbReference>
<accession>A0A2G4EZ24</accession>
<protein>
    <submittedName>
        <fullName evidence="1">DUF1822 domain-containing protein</fullName>
    </submittedName>
</protein>
<dbReference type="EMBL" id="NXIB02000078">
    <property type="protein sequence ID" value="PHX54775.1"/>
    <property type="molecule type" value="Genomic_DNA"/>
</dbReference>